<dbReference type="PANTHER" id="PTHR13563">
    <property type="entry name" value="TRNA (GUANINE-9-) METHYLTRANSFERASE"/>
    <property type="match status" value="1"/>
</dbReference>
<keyword evidence="4" id="KW-0808">Transferase</keyword>
<dbReference type="GO" id="GO:0002939">
    <property type="term" value="P:tRNA N1-guanine methylation"/>
    <property type="evidence" value="ECO:0007669"/>
    <property type="project" value="TreeGrafter"/>
</dbReference>
<comment type="catalytic activity">
    <reaction evidence="8">
        <text>guanosine(9) in tRNA + S-adenosyl-L-methionine = N(1)-methylguanosine(9) in tRNA + S-adenosyl-L-homocysteine + H(+)</text>
        <dbReference type="Rhea" id="RHEA:43156"/>
        <dbReference type="Rhea" id="RHEA-COMP:10367"/>
        <dbReference type="Rhea" id="RHEA-COMP:10368"/>
        <dbReference type="ChEBI" id="CHEBI:15378"/>
        <dbReference type="ChEBI" id="CHEBI:57856"/>
        <dbReference type="ChEBI" id="CHEBI:59789"/>
        <dbReference type="ChEBI" id="CHEBI:73542"/>
        <dbReference type="ChEBI" id="CHEBI:74269"/>
        <dbReference type="EC" id="2.1.1.221"/>
    </reaction>
</comment>
<name>A0A6G1HW54_9PEZI</name>
<evidence type="ECO:0000256" key="8">
    <source>
        <dbReference type="ARBA" id="ARBA00048434"/>
    </source>
</evidence>
<dbReference type="EMBL" id="ML996696">
    <property type="protein sequence ID" value="KAF2400049.1"/>
    <property type="molecule type" value="Genomic_DNA"/>
</dbReference>
<evidence type="ECO:0000259" key="10">
    <source>
        <dbReference type="PROSITE" id="PS51675"/>
    </source>
</evidence>
<protein>
    <recommendedName>
        <fullName evidence="2">tRNA (guanine(9)-N1)-methyltransferase</fullName>
        <ecNumber evidence="1">2.1.1.221</ecNumber>
    </recommendedName>
    <alternativeName>
        <fullName evidence="7">tRNA methyltransferase 10</fullName>
    </alternativeName>
    <alternativeName>
        <fullName evidence="6">tRNA(m1G9)-methyltransferase</fullName>
    </alternativeName>
</protein>
<dbReference type="EC" id="2.1.1.221" evidence="1"/>
<feature type="domain" description="SAM-dependent MTase TRM10-type" evidence="10">
    <location>
        <begin position="110"/>
        <end position="384"/>
    </location>
</feature>
<dbReference type="PROSITE" id="PS51675">
    <property type="entry name" value="SAM_MT_TRM10"/>
    <property type="match status" value="1"/>
</dbReference>
<reference evidence="11" key="1">
    <citation type="journal article" date="2020" name="Stud. Mycol.">
        <title>101 Dothideomycetes genomes: a test case for predicting lifestyles and emergence of pathogens.</title>
        <authorList>
            <person name="Haridas S."/>
            <person name="Albert R."/>
            <person name="Binder M."/>
            <person name="Bloem J."/>
            <person name="Labutti K."/>
            <person name="Salamov A."/>
            <person name="Andreopoulos B."/>
            <person name="Baker S."/>
            <person name="Barry K."/>
            <person name="Bills G."/>
            <person name="Bluhm B."/>
            <person name="Cannon C."/>
            <person name="Castanera R."/>
            <person name="Culley D."/>
            <person name="Daum C."/>
            <person name="Ezra D."/>
            <person name="Gonzalez J."/>
            <person name="Henrissat B."/>
            <person name="Kuo A."/>
            <person name="Liang C."/>
            <person name="Lipzen A."/>
            <person name="Lutzoni F."/>
            <person name="Magnuson J."/>
            <person name="Mondo S."/>
            <person name="Nolan M."/>
            <person name="Ohm R."/>
            <person name="Pangilinan J."/>
            <person name="Park H.-J."/>
            <person name="Ramirez L."/>
            <person name="Alfaro M."/>
            <person name="Sun H."/>
            <person name="Tritt A."/>
            <person name="Yoshinaga Y."/>
            <person name="Zwiers L.-H."/>
            <person name="Turgeon B."/>
            <person name="Goodwin S."/>
            <person name="Spatafora J."/>
            <person name="Crous P."/>
            <person name="Grigoriev I."/>
        </authorList>
    </citation>
    <scope>NUCLEOTIDE SEQUENCE</scope>
    <source>
        <strain evidence="11">CBS 262.69</strain>
    </source>
</reference>
<dbReference type="InterPro" id="IPR038459">
    <property type="entry name" value="MT_TRM10-typ_sf"/>
</dbReference>
<evidence type="ECO:0000256" key="1">
    <source>
        <dbReference type="ARBA" id="ARBA00012797"/>
    </source>
</evidence>
<evidence type="ECO:0000256" key="4">
    <source>
        <dbReference type="ARBA" id="ARBA00022679"/>
    </source>
</evidence>
<dbReference type="InterPro" id="IPR007356">
    <property type="entry name" value="tRNA_m1G_MeTrfase_euk"/>
</dbReference>
<evidence type="ECO:0000313" key="11">
    <source>
        <dbReference type="EMBL" id="KAF2400049.1"/>
    </source>
</evidence>
<evidence type="ECO:0000256" key="5">
    <source>
        <dbReference type="ARBA" id="ARBA00022691"/>
    </source>
</evidence>
<evidence type="ECO:0000313" key="12">
    <source>
        <dbReference type="Proteomes" id="UP000799640"/>
    </source>
</evidence>
<dbReference type="OrthoDB" id="278300at2759"/>
<dbReference type="PANTHER" id="PTHR13563:SF13">
    <property type="entry name" value="TRNA METHYLTRANSFERASE 10 HOMOLOG A"/>
    <property type="match status" value="1"/>
</dbReference>
<dbReference type="CDD" id="cd18089">
    <property type="entry name" value="SPOUT_Trm10-like"/>
    <property type="match status" value="1"/>
</dbReference>
<dbReference type="GO" id="GO:0005634">
    <property type="term" value="C:nucleus"/>
    <property type="evidence" value="ECO:0007669"/>
    <property type="project" value="TreeGrafter"/>
</dbReference>
<keyword evidence="3" id="KW-0489">Methyltransferase</keyword>
<feature type="region of interest" description="Disordered" evidence="9">
    <location>
        <begin position="232"/>
        <end position="284"/>
    </location>
</feature>
<feature type="compositionally biased region" description="Acidic residues" evidence="9">
    <location>
        <begin position="401"/>
        <end position="414"/>
    </location>
</feature>
<dbReference type="GO" id="GO:0000049">
    <property type="term" value="F:tRNA binding"/>
    <property type="evidence" value="ECO:0007669"/>
    <property type="project" value="TreeGrafter"/>
</dbReference>
<dbReference type="AlphaFoldDB" id="A0A6G1HW54"/>
<keyword evidence="5" id="KW-0949">S-adenosyl-L-methionine</keyword>
<feature type="compositionally biased region" description="Basic residues" evidence="9">
    <location>
        <begin position="76"/>
        <end position="93"/>
    </location>
</feature>
<evidence type="ECO:0000256" key="9">
    <source>
        <dbReference type="SAM" id="MobiDB-lite"/>
    </source>
</evidence>
<feature type="compositionally biased region" description="Basic and acidic residues" evidence="9">
    <location>
        <begin position="232"/>
        <end position="241"/>
    </location>
</feature>
<organism evidence="11 12">
    <name type="scientific">Trichodelitschia bisporula</name>
    <dbReference type="NCBI Taxonomy" id="703511"/>
    <lineage>
        <taxon>Eukaryota</taxon>
        <taxon>Fungi</taxon>
        <taxon>Dikarya</taxon>
        <taxon>Ascomycota</taxon>
        <taxon>Pezizomycotina</taxon>
        <taxon>Dothideomycetes</taxon>
        <taxon>Dothideomycetes incertae sedis</taxon>
        <taxon>Phaeotrichales</taxon>
        <taxon>Phaeotrichaceae</taxon>
        <taxon>Trichodelitschia</taxon>
    </lineage>
</organism>
<feature type="compositionally biased region" description="Low complexity" evidence="9">
    <location>
        <begin position="266"/>
        <end position="277"/>
    </location>
</feature>
<sequence>MSSPRPTKIAKLSHDSTSDMPSTLASSPHADAPPHSPSGPTPSEPPTEPTNDSTAPLSKNALKRLLKQQAWDAGRPARRALRREKLKAKRAAKHASTTTDPTPSTPPPPTPSLPRNSHAIPLTLVLDCSFNSLMTPQELKSLASQITRSYSECGKARAGRPGLAIAGFGGVLKERFEGPLARQHERWRGVRWCEDDVKEVVKRVGPEGWMKGLKVGGVWGEVLANNGLEEMVRESDERARADAPAPTEQDAGSEGPAPTEQEAASDAPNPATSDTPTAPSPPLEPSEIIYLTAESSNVLTSLKPGGVYIIGGLVDRNRHKGICHARAEERGIVTARLPIGEFLQMNSRAVLATNHVVEIMLRWLEEGDWGRAFMSVIPKRKGGVLKGEEVGAEGSTKGDGEEGGEEGESDDEAEGSTKDGAEESKDGGGEHKVGDADDAMVDVPATT</sequence>
<gene>
    <name evidence="11" type="ORF">EJ06DRAFT_44353</name>
</gene>
<evidence type="ECO:0000256" key="7">
    <source>
        <dbReference type="ARBA" id="ARBA00032166"/>
    </source>
</evidence>
<feature type="compositionally biased region" description="Basic and acidic residues" evidence="9">
    <location>
        <begin position="415"/>
        <end position="435"/>
    </location>
</feature>
<dbReference type="Gene3D" id="3.40.1280.30">
    <property type="match status" value="1"/>
</dbReference>
<dbReference type="Proteomes" id="UP000799640">
    <property type="component" value="Unassembled WGS sequence"/>
</dbReference>
<feature type="region of interest" description="Disordered" evidence="9">
    <location>
        <begin position="1"/>
        <end position="117"/>
    </location>
</feature>
<evidence type="ECO:0000256" key="6">
    <source>
        <dbReference type="ARBA" id="ARBA00031792"/>
    </source>
</evidence>
<keyword evidence="12" id="KW-1185">Reference proteome</keyword>
<proteinExistence type="predicted"/>
<dbReference type="InterPro" id="IPR028564">
    <property type="entry name" value="MT_TRM10-typ"/>
</dbReference>
<dbReference type="GO" id="GO:0052905">
    <property type="term" value="F:tRNA (guanosine(9)-N1)-methyltransferase activity"/>
    <property type="evidence" value="ECO:0007669"/>
    <property type="project" value="UniProtKB-EC"/>
</dbReference>
<evidence type="ECO:0000256" key="2">
    <source>
        <dbReference type="ARBA" id="ARBA00020451"/>
    </source>
</evidence>
<feature type="compositionally biased region" description="Pro residues" evidence="9">
    <location>
        <begin position="34"/>
        <end position="48"/>
    </location>
</feature>
<feature type="region of interest" description="Disordered" evidence="9">
    <location>
        <begin position="386"/>
        <end position="447"/>
    </location>
</feature>
<evidence type="ECO:0000256" key="3">
    <source>
        <dbReference type="ARBA" id="ARBA00022603"/>
    </source>
</evidence>
<accession>A0A6G1HW54</accession>
<feature type="compositionally biased region" description="Pro residues" evidence="9">
    <location>
        <begin position="103"/>
        <end position="112"/>
    </location>
</feature>